<dbReference type="InterPro" id="IPR002173">
    <property type="entry name" value="Carboh/pur_kinase_PfkB_CS"/>
</dbReference>
<reference evidence="4 5" key="1">
    <citation type="submission" date="2019-01" db="EMBL/GenBank/DDBJ databases">
        <authorList>
            <person name="Chen W.-M."/>
        </authorList>
    </citation>
    <scope>NUCLEOTIDE SEQUENCE [LARGE SCALE GENOMIC DNA]</scope>
    <source>
        <strain evidence="4 5">TLA-22</strain>
    </source>
</reference>
<feature type="domain" description="Carbohydrate kinase PfkB" evidence="3">
    <location>
        <begin position="12"/>
        <end position="63"/>
    </location>
</feature>
<accession>A0A437JD45</accession>
<dbReference type="Proteomes" id="UP000282977">
    <property type="component" value="Unassembled WGS sequence"/>
</dbReference>
<evidence type="ECO:0000256" key="1">
    <source>
        <dbReference type="ARBA" id="ARBA00022679"/>
    </source>
</evidence>
<dbReference type="InterPro" id="IPR029056">
    <property type="entry name" value="Ribokinase-like"/>
</dbReference>
<sequence length="83" mass="8647">MDGVVESVAIGHPVQAVDTTGAGDSFNAGYLAARFHDRSRVEAARFANQVAGTVIRYPGAIISAADTPKLPKVFDGHVPAPSR</sequence>
<gene>
    <name evidence="4" type="ORF">ENE74_04235</name>
</gene>
<organism evidence="4 5">
    <name type="scientific">Sphingobium algorifonticola</name>
    <dbReference type="NCBI Taxonomy" id="2008318"/>
    <lineage>
        <taxon>Bacteria</taxon>
        <taxon>Pseudomonadati</taxon>
        <taxon>Pseudomonadota</taxon>
        <taxon>Alphaproteobacteria</taxon>
        <taxon>Sphingomonadales</taxon>
        <taxon>Sphingomonadaceae</taxon>
        <taxon>Sphingobium</taxon>
    </lineage>
</organism>
<dbReference type="InterPro" id="IPR011611">
    <property type="entry name" value="PfkB_dom"/>
</dbReference>
<evidence type="ECO:0000313" key="5">
    <source>
        <dbReference type="Proteomes" id="UP000282977"/>
    </source>
</evidence>
<dbReference type="Pfam" id="PF00294">
    <property type="entry name" value="PfkB"/>
    <property type="match status" value="1"/>
</dbReference>
<keyword evidence="1" id="KW-0808">Transferase</keyword>
<dbReference type="PROSITE" id="PS00584">
    <property type="entry name" value="PFKB_KINASES_2"/>
    <property type="match status" value="1"/>
</dbReference>
<protein>
    <recommendedName>
        <fullName evidence="3">Carbohydrate kinase PfkB domain-containing protein</fullName>
    </recommendedName>
</protein>
<keyword evidence="5" id="KW-1185">Reference proteome</keyword>
<dbReference type="SUPFAM" id="SSF53613">
    <property type="entry name" value="Ribokinase-like"/>
    <property type="match status" value="1"/>
</dbReference>
<name>A0A437JD45_9SPHN</name>
<dbReference type="EMBL" id="RZUL01000001">
    <property type="protein sequence ID" value="RVT43811.1"/>
    <property type="molecule type" value="Genomic_DNA"/>
</dbReference>
<evidence type="ECO:0000313" key="4">
    <source>
        <dbReference type="EMBL" id="RVT43811.1"/>
    </source>
</evidence>
<dbReference type="AlphaFoldDB" id="A0A437JD45"/>
<dbReference type="OrthoDB" id="9813569at2"/>
<proteinExistence type="predicted"/>
<dbReference type="GO" id="GO:0016301">
    <property type="term" value="F:kinase activity"/>
    <property type="evidence" value="ECO:0007669"/>
    <property type="project" value="UniProtKB-KW"/>
</dbReference>
<comment type="caution">
    <text evidence="4">The sequence shown here is derived from an EMBL/GenBank/DDBJ whole genome shotgun (WGS) entry which is preliminary data.</text>
</comment>
<keyword evidence="2" id="KW-0418">Kinase</keyword>
<dbReference type="Gene3D" id="3.40.1190.20">
    <property type="match status" value="1"/>
</dbReference>
<evidence type="ECO:0000256" key="2">
    <source>
        <dbReference type="ARBA" id="ARBA00022777"/>
    </source>
</evidence>
<evidence type="ECO:0000259" key="3">
    <source>
        <dbReference type="Pfam" id="PF00294"/>
    </source>
</evidence>